<dbReference type="STRING" id="913774.A0A0C3D8L9"/>
<proteinExistence type="predicted"/>
<protein>
    <submittedName>
        <fullName evidence="1">Uncharacterized protein</fullName>
    </submittedName>
</protein>
<accession>A0A0C3D8L9</accession>
<keyword evidence="2" id="KW-1185">Reference proteome</keyword>
<dbReference type="InParanoid" id="A0A0C3D8L9"/>
<dbReference type="OrthoDB" id="5430933at2759"/>
<dbReference type="EMBL" id="KN832880">
    <property type="protein sequence ID" value="KIM98267.1"/>
    <property type="molecule type" value="Genomic_DNA"/>
</dbReference>
<dbReference type="AlphaFoldDB" id="A0A0C3D8L9"/>
<gene>
    <name evidence="1" type="ORF">OIDMADRAFT_31087</name>
</gene>
<organism evidence="1 2">
    <name type="scientific">Oidiodendron maius (strain Zn)</name>
    <dbReference type="NCBI Taxonomy" id="913774"/>
    <lineage>
        <taxon>Eukaryota</taxon>
        <taxon>Fungi</taxon>
        <taxon>Dikarya</taxon>
        <taxon>Ascomycota</taxon>
        <taxon>Pezizomycotina</taxon>
        <taxon>Leotiomycetes</taxon>
        <taxon>Leotiomycetes incertae sedis</taxon>
        <taxon>Myxotrichaceae</taxon>
        <taxon>Oidiodendron</taxon>
    </lineage>
</organism>
<evidence type="ECO:0000313" key="1">
    <source>
        <dbReference type="EMBL" id="KIM98267.1"/>
    </source>
</evidence>
<sequence length="265" mass="30099">MSKALFYSLFETAWVAAFTEDNIRHAWQKSGLWPIDSEKILSQVIRPPLISSTSDLPLLKTPRSSKSIRYFQKSYIQSPSSILQQKLFKTNKVLAAELAILKHENKGLRYTIELQKKKGKKNKRLNLVGEDRGLPVCYSPATVVHARQLQEQKEAQEAEEVHQKEIRKQQRTEAIIEKAAAAQLRKELKAQKKSEVLAYKKNLQTTICKAKKPNIVTKRARKSIKTTATLYSVAEEEGGSDNIEGEGGVKTRKGRQITLPVRFKD</sequence>
<reference evidence="2" key="2">
    <citation type="submission" date="2015-01" db="EMBL/GenBank/DDBJ databases">
        <title>Evolutionary Origins and Diversification of the Mycorrhizal Mutualists.</title>
        <authorList>
            <consortium name="DOE Joint Genome Institute"/>
            <consortium name="Mycorrhizal Genomics Consortium"/>
            <person name="Kohler A."/>
            <person name="Kuo A."/>
            <person name="Nagy L.G."/>
            <person name="Floudas D."/>
            <person name="Copeland A."/>
            <person name="Barry K.W."/>
            <person name="Cichocki N."/>
            <person name="Veneault-Fourrey C."/>
            <person name="LaButti K."/>
            <person name="Lindquist E.A."/>
            <person name="Lipzen A."/>
            <person name="Lundell T."/>
            <person name="Morin E."/>
            <person name="Murat C."/>
            <person name="Riley R."/>
            <person name="Ohm R."/>
            <person name="Sun H."/>
            <person name="Tunlid A."/>
            <person name="Henrissat B."/>
            <person name="Grigoriev I.V."/>
            <person name="Hibbett D.S."/>
            <person name="Martin F."/>
        </authorList>
    </citation>
    <scope>NUCLEOTIDE SEQUENCE [LARGE SCALE GENOMIC DNA]</scope>
    <source>
        <strain evidence="2">Zn</strain>
    </source>
</reference>
<name>A0A0C3D8L9_OIDMZ</name>
<evidence type="ECO:0000313" key="2">
    <source>
        <dbReference type="Proteomes" id="UP000054321"/>
    </source>
</evidence>
<dbReference type="Proteomes" id="UP000054321">
    <property type="component" value="Unassembled WGS sequence"/>
</dbReference>
<dbReference type="HOGENOM" id="CLU_1050091_0_0_1"/>
<reference evidence="1 2" key="1">
    <citation type="submission" date="2014-04" db="EMBL/GenBank/DDBJ databases">
        <authorList>
            <consortium name="DOE Joint Genome Institute"/>
            <person name="Kuo A."/>
            <person name="Martino E."/>
            <person name="Perotto S."/>
            <person name="Kohler A."/>
            <person name="Nagy L.G."/>
            <person name="Floudas D."/>
            <person name="Copeland A."/>
            <person name="Barry K.W."/>
            <person name="Cichocki N."/>
            <person name="Veneault-Fourrey C."/>
            <person name="LaButti K."/>
            <person name="Lindquist E.A."/>
            <person name="Lipzen A."/>
            <person name="Lundell T."/>
            <person name="Morin E."/>
            <person name="Murat C."/>
            <person name="Sun H."/>
            <person name="Tunlid A."/>
            <person name="Henrissat B."/>
            <person name="Grigoriev I.V."/>
            <person name="Hibbett D.S."/>
            <person name="Martin F."/>
            <person name="Nordberg H.P."/>
            <person name="Cantor M.N."/>
            <person name="Hua S.X."/>
        </authorList>
    </citation>
    <scope>NUCLEOTIDE SEQUENCE [LARGE SCALE GENOMIC DNA]</scope>
    <source>
        <strain evidence="1 2">Zn</strain>
    </source>
</reference>